<evidence type="ECO:0000313" key="3">
    <source>
        <dbReference type="Proteomes" id="UP000302218"/>
    </source>
</evidence>
<geneLocation type="plasmid" evidence="3">
    <name>pnve500</name>
</geneLocation>
<dbReference type="Proteomes" id="UP000302218">
    <property type="component" value="Plasmid pNVE500"/>
</dbReference>
<feature type="transmembrane region" description="Helical" evidence="1">
    <location>
        <begin position="116"/>
        <end position="134"/>
    </location>
</feature>
<evidence type="ECO:0000313" key="2">
    <source>
        <dbReference type="EMBL" id="QCS44543.1"/>
    </source>
</evidence>
<organism evidence="2 3">
    <name type="scientific">Natrinema versiforme</name>
    <dbReference type="NCBI Taxonomy" id="88724"/>
    <lineage>
        <taxon>Archaea</taxon>
        <taxon>Methanobacteriati</taxon>
        <taxon>Methanobacteriota</taxon>
        <taxon>Stenosarchaea group</taxon>
        <taxon>Halobacteria</taxon>
        <taxon>Halobacteriales</taxon>
        <taxon>Natrialbaceae</taxon>
        <taxon>Natrinema</taxon>
    </lineage>
</organism>
<feature type="transmembrane region" description="Helical" evidence="1">
    <location>
        <begin position="91"/>
        <end position="109"/>
    </location>
</feature>
<keyword evidence="1" id="KW-0812">Transmembrane</keyword>
<dbReference type="Pfam" id="PF03594">
    <property type="entry name" value="BenE"/>
    <property type="match status" value="1"/>
</dbReference>
<feature type="transmembrane region" description="Helical" evidence="1">
    <location>
        <begin position="336"/>
        <end position="358"/>
    </location>
</feature>
<feature type="transmembrane region" description="Helical" evidence="1">
    <location>
        <begin position="370"/>
        <end position="393"/>
    </location>
</feature>
<dbReference type="OrthoDB" id="359348at2157"/>
<feature type="transmembrane region" description="Helical" evidence="1">
    <location>
        <begin position="192"/>
        <end position="211"/>
    </location>
</feature>
<dbReference type="AlphaFoldDB" id="A0A4P8WPW3"/>
<feature type="transmembrane region" description="Helical" evidence="1">
    <location>
        <begin position="65"/>
        <end position="85"/>
    </location>
</feature>
<feature type="transmembrane region" description="Helical" evidence="1">
    <location>
        <begin position="310"/>
        <end position="330"/>
    </location>
</feature>
<accession>A0A4P8WPW3</accession>
<dbReference type="GO" id="GO:0042925">
    <property type="term" value="F:benzoate transmembrane transporter activity"/>
    <property type="evidence" value="ECO:0007669"/>
    <property type="project" value="InterPro"/>
</dbReference>
<feature type="transmembrane region" description="Helical" evidence="1">
    <location>
        <begin position="140"/>
        <end position="161"/>
    </location>
</feature>
<reference evidence="3" key="1">
    <citation type="submission" date="2019-05" db="EMBL/GenBank/DDBJ databases">
        <title>Genome sequence and methylation pattern of the halophilic Archaeon Natrinema versiforme BOL5-4.</title>
        <authorList>
            <person name="DasSarma P."/>
            <person name="Anton B.P."/>
            <person name="DasSarma S.L."/>
            <person name="Martinez F.L."/>
            <person name="Guzman D."/>
            <person name="Roberts R.J."/>
            <person name="DasSarma S."/>
        </authorList>
    </citation>
    <scope>NUCLEOTIDE SEQUENCE [LARGE SCALE GENOMIC DNA]</scope>
    <source>
        <strain evidence="3">BOL5-4</strain>
        <plasmid evidence="3">pnve500</plasmid>
    </source>
</reference>
<keyword evidence="1" id="KW-0472">Membrane</keyword>
<dbReference type="PANTHER" id="PTHR30199">
    <property type="entry name" value="MFS FAMILY TRANSPORTER, PREDICTED SUBSTRATE BENZOATE"/>
    <property type="match status" value="1"/>
</dbReference>
<gene>
    <name evidence="2" type="ORF">FEJ81_19700</name>
</gene>
<dbReference type="PANTHER" id="PTHR30199:SF0">
    <property type="entry name" value="INNER MEMBRANE PROTEIN YDCO"/>
    <property type="match status" value="1"/>
</dbReference>
<dbReference type="EMBL" id="CP040331">
    <property type="protein sequence ID" value="QCS44543.1"/>
    <property type="molecule type" value="Genomic_DNA"/>
</dbReference>
<protein>
    <submittedName>
        <fullName evidence="2">Benzoate transporter</fullName>
    </submittedName>
</protein>
<keyword evidence="2" id="KW-0614">Plasmid</keyword>
<feature type="transmembrane region" description="Helical" evidence="1">
    <location>
        <begin position="223"/>
        <end position="247"/>
    </location>
</feature>
<feature type="transmembrane region" description="Helical" evidence="1">
    <location>
        <begin position="267"/>
        <end position="289"/>
    </location>
</feature>
<evidence type="ECO:0000256" key="1">
    <source>
        <dbReference type="SAM" id="Phobius"/>
    </source>
</evidence>
<sequence>MSRRSLADTIESGPGFRESIADFGKYLDLSKAGAGLTAAIFGCTGPALIILNAANEGGLSNSQAVSWLFSIYVLGGLMTLGMALYYKQPIMGAYTIPGAVMVGVVLADFNLAEAAGAYFVSGVLVFLIGISGSFRKVVEFLPQPIIMGMIAGVLIEFTIGIITAVSEAPIVAGAGLLGFLLFYRFVPQIPGIVGAIGLGAGAAVWEGATALSQVSISMAQPVLVTPVITFDSIITIAIPLTVMVIGAENMQAIGVLQAEDYDPPINSMLIFSGLGGIVASLMGGHNANIAGPMTAITSSDEAGDQKDGRYVASVIGGILFSGFGFIAAAATSIVNAIPGTLISLLAGVAMIGVLISAFEESWATSEKYRYGTFFALIIGMSGISLLEIGAPFWSLIGGVGVSLILEPDDWEFLFGTDSEPADPSPTIDD</sequence>
<name>A0A4P8WPW3_9EURY</name>
<dbReference type="InterPro" id="IPR004711">
    <property type="entry name" value="Benzoate_Transporter"/>
</dbReference>
<keyword evidence="1" id="KW-1133">Transmembrane helix</keyword>
<dbReference type="RefSeq" id="WP_138246971.1">
    <property type="nucleotide sequence ID" value="NZ_CP040331.1"/>
</dbReference>
<feature type="transmembrane region" description="Helical" evidence="1">
    <location>
        <begin position="32"/>
        <end position="53"/>
    </location>
</feature>
<dbReference type="GeneID" id="40267548"/>
<dbReference type="KEGG" id="nvr:FEJ81_19700"/>
<proteinExistence type="predicted"/>
<dbReference type="GO" id="GO:0005886">
    <property type="term" value="C:plasma membrane"/>
    <property type="evidence" value="ECO:0007669"/>
    <property type="project" value="TreeGrafter"/>
</dbReference>